<evidence type="ECO:0000256" key="3">
    <source>
        <dbReference type="ARBA" id="ARBA00022801"/>
    </source>
</evidence>
<proteinExistence type="inferred from homology"/>
<dbReference type="CDD" id="cd17871">
    <property type="entry name" value="GPN2"/>
    <property type="match status" value="1"/>
</dbReference>
<keyword evidence="8" id="KW-1185">Reference proteome</keyword>
<name>A0A1E3Q1D8_LIPST</name>
<comment type="subunit">
    <text evidence="5">Binds to RNA polymerase II (RNAPII).</text>
</comment>
<organism evidence="7 8">
    <name type="scientific">Lipomyces starkeyi NRRL Y-11557</name>
    <dbReference type="NCBI Taxonomy" id="675824"/>
    <lineage>
        <taxon>Eukaryota</taxon>
        <taxon>Fungi</taxon>
        <taxon>Dikarya</taxon>
        <taxon>Ascomycota</taxon>
        <taxon>Saccharomycotina</taxon>
        <taxon>Lipomycetes</taxon>
        <taxon>Lipomycetales</taxon>
        <taxon>Lipomycetaceae</taxon>
        <taxon>Lipomyces</taxon>
    </lineage>
</organism>
<evidence type="ECO:0000256" key="6">
    <source>
        <dbReference type="SAM" id="MobiDB-lite"/>
    </source>
</evidence>
<evidence type="ECO:0000313" key="8">
    <source>
        <dbReference type="Proteomes" id="UP000094385"/>
    </source>
</evidence>
<keyword evidence="3 5" id="KW-0378">Hydrolase</keyword>
<dbReference type="OrthoDB" id="5839at2759"/>
<dbReference type="FunFam" id="3.40.50.300:FF:000338">
    <property type="entry name" value="GPN-loop GTPase 2"/>
    <property type="match status" value="1"/>
</dbReference>
<dbReference type="GO" id="GO:0034087">
    <property type="term" value="P:establishment of mitotic sister chromatid cohesion"/>
    <property type="evidence" value="ECO:0007669"/>
    <property type="project" value="EnsemblFungi"/>
</dbReference>
<dbReference type="Proteomes" id="UP000094385">
    <property type="component" value="Unassembled WGS sequence"/>
</dbReference>
<dbReference type="Pfam" id="PF03029">
    <property type="entry name" value="ATP_bind_1"/>
    <property type="match status" value="1"/>
</dbReference>
<evidence type="ECO:0000256" key="1">
    <source>
        <dbReference type="ARBA" id="ARBA00005290"/>
    </source>
</evidence>
<comment type="similarity">
    <text evidence="1 5">Belongs to the GPN-loop GTPase family.</text>
</comment>
<evidence type="ECO:0000313" key="7">
    <source>
        <dbReference type="EMBL" id="ODQ71324.1"/>
    </source>
</evidence>
<dbReference type="AlphaFoldDB" id="A0A1E3Q1D8"/>
<dbReference type="GO" id="GO:0005737">
    <property type="term" value="C:cytoplasm"/>
    <property type="evidence" value="ECO:0007669"/>
    <property type="project" value="TreeGrafter"/>
</dbReference>
<dbReference type="GO" id="GO:0005525">
    <property type="term" value="F:GTP binding"/>
    <property type="evidence" value="ECO:0007669"/>
    <property type="project" value="UniProtKB-KW"/>
</dbReference>
<reference evidence="7 8" key="1">
    <citation type="journal article" date="2016" name="Proc. Natl. Acad. Sci. U.S.A.">
        <title>Comparative genomics of biotechnologically important yeasts.</title>
        <authorList>
            <person name="Riley R."/>
            <person name="Haridas S."/>
            <person name="Wolfe K.H."/>
            <person name="Lopes M.R."/>
            <person name="Hittinger C.T."/>
            <person name="Goeker M."/>
            <person name="Salamov A.A."/>
            <person name="Wisecaver J.H."/>
            <person name="Long T.M."/>
            <person name="Calvey C.H."/>
            <person name="Aerts A.L."/>
            <person name="Barry K.W."/>
            <person name="Choi C."/>
            <person name="Clum A."/>
            <person name="Coughlan A.Y."/>
            <person name="Deshpande S."/>
            <person name="Douglass A.P."/>
            <person name="Hanson S.J."/>
            <person name="Klenk H.-P."/>
            <person name="LaButti K.M."/>
            <person name="Lapidus A."/>
            <person name="Lindquist E.A."/>
            <person name="Lipzen A.M."/>
            <person name="Meier-Kolthoff J.P."/>
            <person name="Ohm R.A."/>
            <person name="Otillar R.P."/>
            <person name="Pangilinan J.L."/>
            <person name="Peng Y."/>
            <person name="Rokas A."/>
            <person name="Rosa C.A."/>
            <person name="Scheuner C."/>
            <person name="Sibirny A.A."/>
            <person name="Slot J.C."/>
            <person name="Stielow J.B."/>
            <person name="Sun H."/>
            <person name="Kurtzman C.P."/>
            <person name="Blackwell M."/>
            <person name="Grigoriev I.V."/>
            <person name="Jeffries T.W."/>
        </authorList>
    </citation>
    <scope>NUCLEOTIDE SEQUENCE [LARGE SCALE GENOMIC DNA]</scope>
    <source>
        <strain evidence="7 8">NRRL Y-11557</strain>
    </source>
</reference>
<evidence type="ECO:0000256" key="2">
    <source>
        <dbReference type="ARBA" id="ARBA00022741"/>
    </source>
</evidence>
<accession>A0A1E3Q1D8</accession>
<comment type="function">
    <text evidence="5">Small GTPase required for proper localization of RNA polymerase II and III (RNAPII and RNAPIII). May act at an RNAP assembly step prior to nuclear import.</text>
</comment>
<dbReference type="GO" id="GO:0003924">
    <property type="term" value="F:GTPase activity"/>
    <property type="evidence" value="ECO:0007669"/>
    <property type="project" value="TreeGrafter"/>
</dbReference>
<sequence length="350" mass="40037">MPFAQLVIGPPGSGKSTYCSGMLQFLSAIGRKASVINLDPANDRTNYESALDIRNFITIEDIMSQEGLGPNGSIMRAMEELEQNWDEFMEDIKELGNTDYLILDCPGQVELFTHHHSLRALFLKMQKMEYRLVVINLIDSFYITSPTQYISVLLLALRSMLQLDLPHINVLSKIDLLSNYGKLDFNLDFYTEVQDLNYLLPLIKKESPTLLGERFASLNEAIADLIMDFGLVEFEVLAVEDKKSMISLLSVIDKATGYTFGSTEIGGDTIWAEATRQGGYLGSIGDIQERWIDHKQQYDEQERVEREERMKDFDQLSSRKMTPEEEWEEEVRRWEAEQGVKIGKGFKNEL</sequence>
<dbReference type="Gene3D" id="3.40.50.300">
    <property type="entry name" value="P-loop containing nucleotide triphosphate hydrolases"/>
    <property type="match status" value="1"/>
</dbReference>
<keyword evidence="4 5" id="KW-0342">GTP-binding</keyword>
<dbReference type="InterPro" id="IPR030231">
    <property type="entry name" value="Gpn2"/>
</dbReference>
<evidence type="ECO:0000256" key="5">
    <source>
        <dbReference type="RuleBase" id="RU365059"/>
    </source>
</evidence>
<dbReference type="InterPro" id="IPR004130">
    <property type="entry name" value="Gpn"/>
</dbReference>
<keyword evidence="2 5" id="KW-0547">Nucleotide-binding</keyword>
<dbReference type="STRING" id="675824.A0A1E3Q1D8"/>
<dbReference type="InterPro" id="IPR027417">
    <property type="entry name" value="P-loop_NTPase"/>
</dbReference>
<feature type="compositionally biased region" description="Basic and acidic residues" evidence="6">
    <location>
        <begin position="301"/>
        <end position="314"/>
    </location>
</feature>
<evidence type="ECO:0000256" key="4">
    <source>
        <dbReference type="ARBA" id="ARBA00023134"/>
    </source>
</evidence>
<dbReference type="PANTHER" id="PTHR21231:SF3">
    <property type="entry name" value="GPN-LOOP GTPASE 2"/>
    <property type="match status" value="1"/>
</dbReference>
<dbReference type="EMBL" id="KV454298">
    <property type="protein sequence ID" value="ODQ71324.1"/>
    <property type="molecule type" value="Genomic_DNA"/>
</dbReference>
<protein>
    <recommendedName>
        <fullName evidence="5">GPN-loop GTPase 2</fullName>
    </recommendedName>
</protein>
<dbReference type="PANTHER" id="PTHR21231">
    <property type="entry name" value="XPA-BINDING PROTEIN 1-RELATED"/>
    <property type="match status" value="1"/>
</dbReference>
<feature type="region of interest" description="Disordered" evidence="6">
    <location>
        <begin position="301"/>
        <end position="327"/>
    </location>
</feature>
<dbReference type="SUPFAM" id="SSF52540">
    <property type="entry name" value="P-loop containing nucleoside triphosphate hydrolases"/>
    <property type="match status" value="1"/>
</dbReference>
<dbReference type="GO" id="GO:0006606">
    <property type="term" value="P:protein import into nucleus"/>
    <property type="evidence" value="ECO:0007669"/>
    <property type="project" value="EnsemblFungi"/>
</dbReference>
<gene>
    <name evidence="7" type="ORF">LIPSTDRAFT_5331</name>
</gene>